<evidence type="ECO:0000313" key="2">
    <source>
        <dbReference type="EMBL" id="QSX73676.1"/>
    </source>
</evidence>
<dbReference type="InterPro" id="IPR024983">
    <property type="entry name" value="CHAT_dom"/>
</dbReference>
<reference evidence="2 3" key="1">
    <citation type="submission" date="2021-02" db="EMBL/GenBank/DDBJ databases">
        <title>Lysobacter arenosi sp. nov., isolated from soil of gangwondo yeongwol, south Korea.</title>
        <authorList>
            <person name="Kim K.R."/>
            <person name="Kim K.H."/>
            <person name="Jeon C.O."/>
        </authorList>
    </citation>
    <scope>NUCLEOTIDE SEQUENCE [LARGE SCALE GENOMIC DNA]</scope>
    <source>
        <strain evidence="2 3">R7</strain>
    </source>
</reference>
<organism evidence="2 3">
    <name type="scientific">Lysobacter arenosi</name>
    <dbReference type="NCBI Taxonomy" id="2795387"/>
    <lineage>
        <taxon>Bacteria</taxon>
        <taxon>Pseudomonadati</taxon>
        <taxon>Pseudomonadota</taxon>
        <taxon>Gammaproteobacteria</taxon>
        <taxon>Lysobacterales</taxon>
        <taxon>Lysobacteraceae</taxon>
        <taxon>Lysobacter</taxon>
    </lineage>
</organism>
<keyword evidence="3" id="KW-1185">Reference proteome</keyword>
<dbReference type="EMBL" id="CP071517">
    <property type="protein sequence ID" value="QSX73676.1"/>
    <property type="molecule type" value="Genomic_DNA"/>
</dbReference>
<gene>
    <name evidence="2" type="ORF">HIV01_010525</name>
</gene>
<name>A0ABX7R9J0_9GAMM</name>
<dbReference type="Pfam" id="PF12770">
    <property type="entry name" value="CHAT"/>
    <property type="match status" value="1"/>
</dbReference>
<protein>
    <submittedName>
        <fullName evidence="2">CHAT domain-containing protein</fullName>
    </submittedName>
</protein>
<dbReference type="Proteomes" id="UP000663400">
    <property type="component" value="Chromosome"/>
</dbReference>
<proteinExistence type="predicted"/>
<dbReference type="RefSeq" id="WP_207526926.1">
    <property type="nucleotide sequence ID" value="NZ_CP071517.1"/>
</dbReference>
<feature type="domain" description="CHAT" evidence="1">
    <location>
        <begin position="76"/>
        <end position="343"/>
    </location>
</feature>
<evidence type="ECO:0000313" key="3">
    <source>
        <dbReference type="Proteomes" id="UP000663400"/>
    </source>
</evidence>
<evidence type="ECO:0000259" key="1">
    <source>
        <dbReference type="Pfam" id="PF12770"/>
    </source>
</evidence>
<sequence>MAAQYSELELRIQWLDRGVYFVGGKYIDTEQDRENDILEPVRVAIDLPRLRDLALDPDAYGAALSQMLFGNPGDPIHEAFLRARVASAARDGLRIRLHVQASAPELHALHWELIHEPGTGKSLLASPTIWFSRFLSTGDLRLHPLQDPDSVQVLVVVANPSDLSTKWNQPALDADHEFEAASQAIRSQLVPGVRRIAIRRLEKHATVYNLISDMRESYSDVVYLACHGTLTADGEPRLLLEDEDGLGEMVKGEQLVERIAAANERPRLVILASCQSAGSKNGEGLGALAPRLAQAGVPNVLAMRGDVTLASVARFMPRLFRELVDDGQIDRAVAAARADIGDQRDWWMPALYTHSRSGALWPARNVDAESFDRWDAVVGDLEDGRCVPVLGPGLVESVFGSTRAMAREWAERYEFPLAPRNRDDLAQVAQYLAYQQSRAYVLRQLRGYLTRYLRREFPDRLPPDLKQGPVREGLVDELISHIGAAERVGNPSEVHKLLAKLPVAIYVNANRDNMLHDALVEAGRKPHVQLCTWRSLGDRSLPQGPVPEPKYKPSAAEPLIFHVFGNFQYPESLVMTEDDYFDFLTAVTRNEARNLSIPLEVSRALASSGLMLLGFQMDAWDFRVLFSSIVRQPGIDLSRMRTRVAIQMSPDEAQSADPSKTYQYLRNYFRENARINLFWGSPEEFMVKLIERFEDETD</sequence>
<dbReference type="Pfam" id="PF13289">
    <property type="entry name" value="SIR2_2"/>
    <property type="match status" value="1"/>
</dbReference>
<accession>A0ABX7R9J0</accession>